<dbReference type="Pfam" id="PF25589">
    <property type="entry name" value="DUF7935"/>
    <property type="match status" value="1"/>
</dbReference>
<protein>
    <submittedName>
        <fullName evidence="2">Uncharacterized protein</fullName>
    </submittedName>
</protein>
<proteinExistence type="predicted"/>
<keyword evidence="1" id="KW-0472">Membrane</keyword>
<dbReference type="Proteomes" id="UP000621670">
    <property type="component" value="Unassembled WGS sequence"/>
</dbReference>
<comment type="caution">
    <text evidence="2">The sequence shown here is derived from an EMBL/GenBank/DDBJ whole genome shotgun (WGS) entry which is preliminary data.</text>
</comment>
<accession>A0ABR7JJW9</accession>
<organism evidence="2 3">
    <name type="scientific">Flavobacterium turcicum</name>
    <dbReference type="NCBI Taxonomy" id="2764718"/>
    <lineage>
        <taxon>Bacteria</taxon>
        <taxon>Pseudomonadati</taxon>
        <taxon>Bacteroidota</taxon>
        <taxon>Flavobacteriia</taxon>
        <taxon>Flavobacteriales</taxon>
        <taxon>Flavobacteriaceae</taxon>
        <taxon>Flavobacterium</taxon>
    </lineage>
</organism>
<evidence type="ECO:0000313" key="2">
    <source>
        <dbReference type="EMBL" id="MBC5864566.1"/>
    </source>
</evidence>
<sequence>MDTSKLIDILAYTIPSLVTGGVAYYFFTAYFAEMQQTRKFQLQNEANKQALPLRLQAYERLTLFLERINPNKLLLRVSPISDNKNDYANYLISQIEQELEHNLTQQLYLSDEAWTIILTAKNSTIQMIRKVASEANVNNADQLREQLLQQFLEKQTPSHAALAFLKNEVAEMW</sequence>
<keyword evidence="1" id="KW-1133">Transmembrane helix</keyword>
<evidence type="ECO:0000256" key="1">
    <source>
        <dbReference type="SAM" id="Phobius"/>
    </source>
</evidence>
<dbReference type="RefSeq" id="WP_166138855.1">
    <property type="nucleotide sequence ID" value="NZ_JAAOBY010000010.1"/>
</dbReference>
<dbReference type="InterPro" id="IPR057695">
    <property type="entry name" value="DUF7935"/>
</dbReference>
<name>A0ABR7JJW9_9FLAO</name>
<reference evidence="2 3" key="1">
    <citation type="submission" date="2020-08" db="EMBL/GenBank/DDBJ databases">
        <title>Description of novel Flavobacterium F-400 isolate.</title>
        <authorList>
            <person name="Saticioglu I."/>
            <person name="Duman M."/>
            <person name="Altun S."/>
        </authorList>
    </citation>
    <scope>NUCLEOTIDE SEQUENCE [LARGE SCALE GENOMIC DNA]</scope>
    <source>
        <strain evidence="2 3">F-400</strain>
    </source>
</reference>
<keyword evidence="3" id="KW-1185">Reference proteome</keyword>
<keyword evidence="1" id="KW-0812">Transmembrane</keyword>
<evidence type="ECO:0000313" key="3">
    <source>
        <dbReference type="Proteomes" id="UP000621670"/>
    </source>
</evidence>
<dbReference type="EMBL" id="JACRUM010000010">
    <property type="protein sequence ID" value="MBC5864566.1"/>
    <property type="molecule type" value="Genomic_DNA"/>
</dbReference>
<gene>
    <name evidence="2" type="ORF">H8R26_14155</name>
</gene>
<feature type="transmembrane region" description="Helical" evidence="1">
    <location>
        <begin position="12"/>
        <end position="32"/>
    </location>
</feature>